<evidence type="ECO:0000256" key="1">
    <source>
        <dbReference type="ARBA" id="ARBA00022475"/>
    </source>
</evidence>
<evidence type="ECO:0000256" key="3">
    <source>
        <dbReference type="ARBA" id="ARBA00022989"/>
    </source>
</evidence>
<accession>A0A916NCS7</accession>
<proteinExistence type="predicted"/>
<dbReference type="Pfam" id="PF07869">
    <property type="entry name" value="DUF1656"/>
    <property type="match status" value="1"/>
</dbReference>
<keyword evidence="2 5" id="KW-0812">Transmembrane</keyword>
<keyword evidence="4 5" id="KW-0472">Membrane</keyword>
<dbReference type="AlphaFoldDB" id="A0A916NCS7"/>
<dbReference type="Proteomes" id="UP000672934">
    <property type="component" value="Unassembled WGS sequence"/>
</dbReference>
<evidence type="ECO:0008006" key="8">
    <source>
        <dbReference type="Google" id="ProtNLM"/>
    </source>
</evidence>
<dbReference type="InterPro" id="IPR012451">
    <property type="entry name" value="DUF1656"/>
</dbReference>
<evidence type="ECO:0000256" key="4">
    <source>
        <dbReference type="ARBA" id="ARBA00023136"/>
    </source>
</evidence>
<keyword evidence="7" id="KW-1185">Reference proteome</keyword>
<protein>
    <recommendedName>
        <fullName evidence="8">DUF1656 domain-containing protein</fullName>
    </recommendedName>
</protein>
<organism evidence="6 7">
    <name type="scientific">Cupriavidus yeoncheonensis</name>
    <dbReference type="NCBI Taxonomy" id="1462994"/>
    <lineage>
        <taxon>Bacteria</taxon>
        <taxon>Pseudomonadati</taxon>
        <taxon>Pseudomonadota</taxon>
        <taxon>Betaproteobacteria</taxon>
        <taxon>Burkholderiales</taxon>
        <taxon>Burkholderiaceae</taxon>
        <taxon>Cupriavidus</taxon>
    </lineage>
</organism>
<evidence type="ECO:0000313" key="6">
    <source>
        <dbReference type="EMBL" id="CAG2134096.1"/>
    </source>
</evidence>
<dbReference type="EMBL" id="CAJPUY010000004">
    <property type="protein sequence ID" value="CAG2134096.1"/>
    <property type="molecule type" value="Genomic_DNA"/>
</dbReference>
<evidence type="ECO:0000313" key="7">
    <source>
        <dbReference type="Proteomes" id="UP000672934"/>
    </source>
</evidence>
<evidence type="ECO:0000256" key="2">
    <source>
        <dbReference type="ARBA" id="ARBA00022692"/>
    </source>
</evidence>
<keyword evidence="3 5" id="KW-1133">Transmembrane helix</keyword>
<name>A0A916NCS7_9BURK</name>
<comment type="caution">
    <text evidence="6">The sequence shown here is derived from an EMBL/GenBank/DDBJ whole genome shotgun (WGS) entry which is preliminary data.</text>
</comment>
<dbReference type="RefSeq" id="WP_211946305.1">
    <property type="nucleotide sequence ID" value="NZ_CAJPUY010000004.1"/>
</dbReference>
<feature type="transmembrane region" description="Helical" evidence="5">
    <location>
        <begin position="48"/>
        <end position="66"/>
    </location>
</feature>
<sequence>MHATEFNVYGVFVPATLVWMLAAFAVTAGVRAVLDRLGLYRFVWHRSLFNFSLYILVLGAMVAFVWEVPSCIASFH</sequence>
<feature type="transmembrane region" description="Helical" evidence="5">
    <location>
        <begin position="6"/>
        <end position="27"/>
    </location>
</feature>
<keyword evidence="1" id="KW-1003">Cell membrane</keyword>
<gene>
    <name evidence="6" type="ORF">LMG31506_01301</name>
</gene>
<reference evidence="6" key="1">
    <citation type="submission" date="2021-03" db="EMBL/GenBank/DDBJ databases">
        <authorList>
            <person name="Peeters C."/>
        </authorList>
    </citation>
    <scope>NUCLEOTIDE SEQUENCE</scope>
    <source>
        <strain evidence="6">LMG 31506</strain>
    </source>
</reference>
<evidence type="ECO:0000256" key="5">
    <source>
        <dbReference type="SAM" id="Phobius"/>
    </source>
</evidence>